<dbReference type="GO" id="GO:0016705">
    <property type="term" value="F:oxidoreductase activity, acting on paired donors, with incorporation or reduction of molecular oxygen"/>
    <property type="evidence" value="ECO:0007669"/>
    <property type="project" value="InterPro"/>
</dbReference>
<evidence type="ECO:0000256" key="9">
    <source>
        <dbReference type="PIRSR" id="PIRSR602401-1"/>
    </source>
</evidence>
<evidence type="ECO:0000256" key="8">
    <source>
        <dbReference type="ARBA" id="ARBA00023033"/>
    </source>
</evidence>
<name>A0A166CZS3_9AGAM</name>
<dbReference type="AlphaFoldDB" id="A0A166CZS3"/>
<comment type="cofactor">
    <cofactor evidence="1 9">
        <name>heme</name>
        <dbReference type="ChEBI" id="CHEBI:30413"/>
    </cofactor>
</comment>
<dbReference type="InterPro" id="IPR002401">
    <property type="entry name" value="Cyt_P450_E_grp-I"/>
</dbReference>
<evidence type="ECO:0000313" key="12">
    <source>
        <dbReference type="Proteomes" id="UP000076798"/>
    </source>
</evidence>
<sequence>MFEHLVYFTSAAVATWLLFKIFQTLQNRLPHPPGPPPLPLIGNFHQLPKSDLHLKLKEWKDEFGPLVFVSILGSPVLYLNEYEDARELLDTRGSIYSDRPRFEMATELVQFNRSTVMSPFNRYHRAIRKLLSATFSGRRTERFEGVQEKAALTFVNDVLKEPKQLVPFLRRMAGEVILGITYGYDVRASNDPIVAMAERSNAEFGQAVTVGAFFVDFIPIMKYIPEWFPFATFQKTAALWREHFHEATNVPYEAVKEAMARGEARPSYVADHLQDHEGPMSAEDEDVLKFSAMNMYTAGADTVTTVLKTFFFIMTAHPSIQKRAQEEVDSIIRGEDRLPRIADREKLPFVEAVLLEIMRWAPLVPFGIPHRLSSPDVYKGYYIPKNTIVYANQWEMCQNPEQYPNPQEFRPERFLDLDPQKRQQDPRQIAFGFGRRICPGKELADSTIFLTMAILLATCTIEPGLDASGQEIQPVAEFNWGLVCELKDWEFRIRPREGKGIQLLRNPHEG</sequence>
<protein>
    <submittedName>
        <fullName evidence="11">Cytochrome P450</fullName>
    </submittedName>
</protein>
<dbReference type="PANTHER" id="PTHR46300:SF7">
    <property type="entry name" value="P450, PUTATIVE (EUROFUNG)-RELATED"/>
    <property type="match status" value="1"/>
</dbReference>
<accession>A0A166CZS3</accession>
<dbReference type="Gene3D" id="1.10.630.10">
    <property type="entry name" value="Cytochrome P450"/>
    <property type="match status" value="1"/>
</dbReference>
<dbReference type="PANTHER" id="PTHR46300">
    <property type="entry name" value="P450, PUTATIVE (EUROFUNG)-RELATED-RELATED"/>
    <property type="match status" value="1"/>
</dbReference>
<dbReference type="Pfam" id="PF00067">
    <property type="entry name" value="p450"/>
    <property type="match status" value="1"/>
</dbReference>
<dbReference type="GO" id="GO:0020037">
    <property type="term" value="F:heme binding"/>
    <property type="evidence" value="ECO:0007669"/>
    <property type="project" value="InterPro"/>
</dbReference>
<dbReference type="InterPro" id="IPR001128">
    <property type="entry name" value="Cyt_P450"/>
</dbReference>
<keyword evidence="8 10" id="KW-0503">Monooxygenase</keyword>
<gene>
    <name evidence="11" type="ORF">SISSUDRAFT_1022114</name>
</gene>
<dbReference type="PROSITE" id="PS00086">
    <property type="entry name" value="CYTOCHROME_P450"/>
    <property type="match status" value="1"/>
</dbReference>
<dbReference type="STRING" id="1314776.A0A166CZS3"/>
<organism evidence="11 12">
    <name type="scientific">Sistotremastrum suecicum HHB10207 ss-3</name>
    <dbReference type="NCBI Taxonomy" id="1314776"/>
    <lineage>
        <taxon>Eukaryota</taxon>
        <taxon>Fungi</taxon>
        <taxon>Dikarya</taxon>
        <taxon>Basidiomycota</taxon>
        <taxon>Agaricomycotina</taxon>
        <taxon>Agaricomycetes</taxon>
        <taxon>Sistotremastrales</taxon>
        <taxon>Sistotremastraceae</taxon>
        <taxon>Sistotremastrum</taxon>
    </lineage>
</organism>
<proteinExistence type="inferred from homology"/>
<dbReference type="InterPro" id="IPR036396">
    <property type="entry name" value="Cyt_P450_sf"/>
</dbReference>
<evidence type="ECO:0000256" key="2">
    <source>
        <dbReference type="ARBA" id="ARBA00005179"/>
    </source>
</evidence>
<dbReference type="OrthoDB" id="2789670at2759"/>
<dbReference type="PRINTS" id="PR00463">
    <property type="entry name" value="EP450I"/>
</dbReference>
<dbReference type="GO" id="GO:0004497">
    <property type="term" value="F:monooxygenase activity"/>
    <property type="evidence" value="ECO:0007669"/>
    <property type="project" value="UniProtKB-KW"/>
</dbReference>
<dbReference type="PRINTS" id="PR00385">
    <property type="entry name" value="P450"/>
</dbReference>
<dbReference type="Proteomes" id="UP000076798">
    <property type="component" value="Unassembled WGS sequence"/>
</dbReference>
<keyword evidence="4 9" id="KW-0349">Heme</keyword>
<dbReference type="SUPFAM" id="SSF48264">
    <property type="entry name" value="Cytochrome P450"/>
    <property type="match status" value="1"/>
</dbReference>
<evidence type="ECO:0000256" key="5">
    <source>
        <dbReference type="ARBA" id="ARBA00022723"/>
    </source>
</evidence>
<keyword evidence="12" id="KW-1185">Reference proteome</keyword>
<keyword evidence="5 9" id="KW-0479">Metal-binding</keyword>
<evidence type="ECO:0000256" key="10">
    <source>
        <dbReference type="RuleBase" id="RU000461"/>
    </source>
</evidence>
<evidence type="ECO:0000256" key="4">
    <source>
        <dbReference type="ARBA" id="ARBA00022617"/>
    </source>
</evidence>
<dbReference type="EMBL" id="KV428072">
    <property type="protein sequence ID" value="KZT38002.1"/>
    <property type="molecule type" value="Genomic_DNA"/>
</dbReference>
<evidence type="ECO:0000256" key="3">
    <source>
        <dbReference type="ARBA" id="ARBA00010617"/>
    </source>
</evidence>
<dbReference type="InterPro" id="IPR017972">
    <property type="entry name" value="Cyt_P450_CS"/>
</dbReference>
<keyword evidence="7 9" id="KW-0408">Iron</keyword>
<reference evidence="11 12" key="1">
    <citation type="journal article" date="2016" name="Mol. Biol. Evol.">
        <title>Comparative Genomics of Early-Diverging Mushroom-Forming Fungi Provides Insights into the Origins of Lignocellulose Decay Capabilities.</title>
        <authorList>
            <person name="Nagy L.G."/>
            <person name="Riley R."/>
            <person name="Tritt A."/>
            <person name="Adam C."/>
            <person name="Daum C."/>
            <person name="Floudas D."/>
            <person name="Sun H."/>
            <person name="Yadav J.S."/>
            <person name="Pangilinan J."/>
            <person name="Larsson K.H."/>
            <person name="Matsuura K."/>
            <person name="Barry K."/>
            <person name="Labutti K."/>
            <person name="Kuo R."/>
            <person name="Ohm R.A."/>
            <person name="Bhattacharya S.S."/>
            <person name="Shirouzu T."/>
            <person name="Yoshinaga Y."/>
            <person name="Martin F.M."/>
            <person name="Grigoriev I.V."/>
            <person name="Hibbett D.S."/>
        </authorList>
    </citation>
    <scope>NUCLEOTIDE SEQUENCE [LARGE SCALE GENOMIC DNA]</scope>
    <source>
        <strain evidence="11 12">HHB10207 ss-3</strain>
    </source>
</reference>
<evidence type="ECO:0000256" key="6">
    <source>
        <dbReference type="ARBA" id="ARBA00023002"/>
    </source>
</evidence>
<comment type="similarity">
    <text evidence="3 10">Belongs to the cytochrome P450 family.</text>
</comment>
<comment type="pathway">
    <text evidence="2">Secondary metabolite biosynthesis.</text>
</comment>
<feature type="binding site" description="axial binding residue" evidence="9">
    <location>
        <position position="438"/>
    </location>
    <ligand>
        <name>heme</name>
        <dbReference type="ChEBI" id="CHEBI:30413"/>
    </ligand>
    <ligandPart>
        <name>Fe</name>
        <dbReference type="ChEBI" id="CHEBI:18248"/>
    </ligandPart>
</feature>
<evidence type="ECO:0000256" key="7">
    <source>
        <dbReference type="ARBA" id="ARBA00023004"/>
    </source>
</evidence>
<dbReference type="CDD" id="cd11065">
    <property type="entry name" value="CYP64-like"/>
    <property type="match status" value="1"/>
</dbReference>
<evidence type="ECO:0000313" key="11">
    <source>
        <dbReference type="EMBL" id="KZT38002.1"/>
    </source>
</evidence>
<keyword evidence="6 10" id="KW-0560">Oxidoreductase</keyword>
<dbReference type="GO" id="GO:0005506">
    <property type="term" value="F:iron ion binding"/>
    <property type="evidence" value="ECO:0007669"/>
    <property type="project" value="InterPro"/>
</dbReference>
<evidence type="ECO:0000256" key="1">
    <source>
        <dbReference type="ARBA" id="ARBA00001971"/>
    </source>
</evidence>
<dbReference type="InterPro" id="IPR050364">
    <property type="entry name" value="Cytochrome_P450_fung"/>
</dbReference>